<evidence type="ECO:0000313" key="12">
    <source>
        <dbReference type="EMBL" id="MBB5832770.1"/>
    </source>
</evidence>
<keyword evidence="6 12" id="KW-0418">Kinase</keyword>
<dbReference type="GO" id="GO:0046983">
    <property type="term" value="F:protein dimerization activity"/>
    <property type="evidence" value="ECO:0007669"/>
    <property type="project" value="InterPro"/>
</dbReference>
<feature type="coiled-coil region" evidence="9">
    <location>
        <begin position="188"/>
        <end position="215"/>
    </location>
</feature>
<comment type="catalytic activity">
    <reaction evidence="1">
        <text>ATP + protein L-histidine = ADP + protein N-phospho-L-histidine.</text>
        <dbReference type="EC" id="2.7.13.3"/>
    </reaction>
</comment>
<organism evidence="12 13">
    <name type="scientific">Brachybacterium aquaticum</name>
    <dbReference type="NCBI Taxonomy" id="1432564"/>
    <lineage>
        <taxon>Bacteria</taxon>
        <taxon>Bacillati</taxon>
        <taxon>Actinomycetota</taxon>
        <taxon>Actinomycetes</taxon>
        <taxon>Micrococcales</taxon>
        <taxon>Dermabacteraceae</taxon>
        <taxon>Brachybacterium</taxon>
    </lineage>
</organism>
<feature type="transmembrane region" description="Helical" evidence="10">
    <location>
        <begin position="61"/>
        <end position="82"/>
    </location>
</feature>
<dbReference type="InterPro" id="IPR036890">
    <property type="entry name" value="HATPase_C_sf"/>
</dbReference>
<keyword evidence="13" id="KW-1185">Reference proteome</keyword>
<evidence type="ECO:0000256" key="5">
    <source>
        <dbReference type="ARBA" id="ARBA00022741"/>
    </source>
</evidence>
<dbReference type="EMBL" id="JACHLZ010000001">
    <property type="protein sequence ID" value="MBB5832770.1"/>
    <property type="molecule type" value="Genomic_DNA"/>
</dbReference>
<evidence type="ECO:0000259" key="11">
    <source>
        <dbReference type="Pfam" id="PF07730"/>
    </source>
</evidence>
<protein>
    <recommendedName>
        <fullName evidence="2">histidine kinase</fullName>
        <ecNumber evidence="2">2.7.13.3</ecNumber>
    </recommendedName>
</protein>
<dbReference type="GO" id="GO:0005524">
    <property type="term" value="F:ATP binding"/>
    <property type="evidence" value="ECO:0007669"/>
    <property type="project" value="UniProtKB-KW"/>
</dbReference>
<keyword evidence="10" id="KW-1133">Transmembrane helix</keyword>
<reference evidence="12 13" key="1">
    <citation type="submission" date="2020-08" db="EMBL/GenBank/DDBJ databases">
        <title>Sequencing the genomes of 1000 actinobacteria strains.</title>
        <authorList>
            <person name="Klenk H.-P."/>
        </authorList>
    </citation>
    <scope>NUCLEOTIDE SEQUENCE [LARGE SCALE GENOMIC DNA]</scope>
    <source>
        <strain evidence="12 13">DSM 28796</strain>
    </source>
</reference>
<dbReference type="AlphaFoldDB" id="A0A841AHK9"/>
<evidence type="ECO:0000256" key="6">
    <source>
        <dbReference type="ARBA" id="ARBA00022777"/>
    </source>
</evidence>
<keyword evidence="10" id="KW-0472">Membrane</keyword>
<dbReference type="InterPro" id="IPR050482">
    <property type="entry name" value="Sensor_HK_TwoCompSys"/>
</dbReference>
<dbReference type="InterPro" id="IPR011712">
    <property type="entry name" value="Sig_transdc_His_kin_sub3_dim/P"/>
</dbReference>
<keyword evidence="3" id="KW-0597">Phosphoprotein</keyword>
<dbReference type="PANTHER" id="PTHR24421:SF10">
    <property type="entry name" value="NITRATE_NITRITE SENSOR PROTEIN NARQ"/>
    <property type="match status" value="1"/>
</dbReference>
<gene>
    <name evidence="12" type="ORF">HNR70_002583</name>
</gene>
<feature type="transmembrane region" description="Helical" evidence="10">
    <location>
        <begin position="126"/>
        <end position="147"/>
    </location>
</feature>
<dbReference type="PANTHER" id="PTHR24421">
    <property type="entry name" value="NITRATE/NITRITE SENSOR PROTEIN NARX-RELATED"/>
    <property type="match status" value="1"/>
</dbReference>
<feature type="transmembrane region" description="Helical" evidence="10">
    <location>
        <begin position="159"/>
        <end position="182"/>
    </location>
</feature>
<dbReference type="Gene3D" id="1.20.5.1930">
    <property type="match status" value="1"/>
</dbReference>
<keyword evidence="5" id="KW-0547">Nucleotide-binding</keyword>
<keyword evidence="10" id="KW-0812">Transmembrane</keyword>
<evidence type="ECO:0000256" key="9">
    <source>
        <dbReference type="SAM" id="Coils"/>
    </source>
</evidence>
<name>A0A841AHK9_9MICO</name>
<keyword evidence="4" id="KW-0808">Transferase</keyword>
<evidence type="ECO:0000256" key="4">
    <source>
        <dbReference type="ARBA" id="ARBA00022679"/>
    </source>
</evidence>
<comment type="caution">
    <text evidence="12">The sequence shown here is derived from an EMBL/GenBank/DDBJ whole genome shotgun (WGS) entry which is preliminary data.</text>
</comment>
<keyword evidence="8" id="KW-0902">Two-component regulatory system</keyword>
<dbReference type="Gene3D" id="3.30.565.10">
    <property type="entry name" value="Histidine kinase-like ATPase, C-terminal domain"/>
    <property type="match status" value="1"/>
</dbReference>
<dbReference type="GO" id="GO:0016020">
    <property type="term" value="C:membrane"/>
    <property type="evidence" value="ECO:0007669"/>
    <property type="project" value="InterPro"/>
</dbReference>
<evidence type="ECO:0000313" key="13">
    <source>
        <dbReference type="Proteomes" id="UP000588158"/>
    </source>
</evidence>
<dbReference type="RefSeq" id="WP_184326041.1">
    <property type="nucleotide sequence ID" value="NZ_JACHLZ010000001.1"/>
</dbReference>
<evidence type="ECO:0000256" key="8">
    <source>
        <dbReference type="ARBA" id="ARBA00023012"/>
    </source>
</evidence>
<proteinExistence type="predicted"/>
<keyword evidence="7" id="KW-0067">ATP-binding</keyword>
<dbReference type="Pfam" id="PF07730">
    <property type="entry name" value="HisKA_3"/>
    <property type="match status" value="1"/>
</dbReference>
<keyword evidence="9" id="KW-0175">Coiled coil</keyword>
<feature type="transmembrane region" description="Helical" evidence="10">
    <location>
        <begin position="94"/>
        <end position="119"/>
    </location>
</feature>
<evidence type="ECO:0000256" key="3">
    <source>
        <dbReference type="ARBA" id="ARBA00022553"/>
    </source>
</evidence>
<dbReference type="EC" id="2.7.13.3" evidence="2"/>
<evidence type="ECO:0000256" key="10">
    <source>
        <dbReference type="SAM" id="Phobius"/>
    </source>
</evidence>
<feature type="domain" description="Signal transduction histidine kinase subgroup 3 dimerisation and phosphoacceptor" evidence="11">
    <location>
        <begin position="227"/>
        <end position="293"/>
    </location>
</feature>
<dbReference type="Proteomes" id="UP000588158">
    <property type="component" value="Unassembled WGS sequence"/>
</dbReference>
<feature type="transmembrane region" description="Helical" evidence="10">
    <location>
        <begin position="26"/>
        <end position="49"/>
    </location>
</feature>
<evidence type="ECO:0000256" key="1">
    <source>
        <dbReference type="ARBA" id="ARBA00000085"/>
    </source>
</evidence>
<evidence type="ECO:0000256" key="7">
    <source>
        <dbReference type="ARBA" id="ARBA00022840"/>
    </source>
</evidence>
<accession>A0A841AHK9</accession>
<evidence type="ECO:0000256" key="2">
    <source>
        <dbReference type="ARBA" id="ARBA00012438"/>
    </source>
</evidence>
<dbReference type="GO" id="GO:0000155">
    <property type="term" value="F:phosphorelay sensor kinase activity"/>
    <property type="evidence" value="ECO:0007669"/>
    <property type="project" value="InterPro"/>
</dbReference>
<sequence>MTSPATTLDAAGPALPAPSPRRLRPWLVAAAQSAACLLLGALTWTFSFGDALLQYNDDPPPIVLAFHGIDLLLGLGAALVIGPSRFLPPGRAHTAVHVLLALVAALSVWALPAGMLALYRIGTRRRLGLSIAVALAMAVLAAAGLWLDAALRAPTPAVIVVVAVLVTALLAALPLLLGHVLATRALLMTALRERAASAEREAQALEGEREALVRERTADAARVRAEERTALARDMHDSISHHLATIAMHAGAMAYRDDLPPEQVRRAAQTVRDAAQQANRELRTVLTTLRTTDADAPLATVPSLAALVERCREEGQDVTLTWEGTDAEELAGRPRTTVVALVRILAEVAANAAKHAPGLPLEVRIAREGERTSEGHDSKDRVVLRARSPLPSEPVIAPTSTGHGLQGLQERARLLGGDARWGRRVPARERTTEDRTTEDRTTEGFFEVEAWMPW</sequence>